<reference evidence="10 11" key="1">
    <citation type="submission" date="2023-01" db="EMBL/GenBank/DDBJ databases">
        <authorList>
            <person name="Lee S.H."/>
            <person name="Jung H.S."/>
            <person name="Yun J.U."/>
        </authorList>
    </citation>
    <scope>NUCLEOTIDE SEQUENCE [LARGE SCALE GENOMIC DNA]</scope>
    <source>
        <strain evidence="10 11">CBA3108</strain>
    </source>
</reference>
<reference evidence="10 11" key="2">
    <citation type="submission" date="2023-06" db="EMBL/GenBank/DDBJ databases">
        <title>The Gram-positive Non-spore-bearing Anaerobic Bacilli of Human Feces.</title>
        <authorList>
            <person name="Eggerth A.H."/>
        </authorList>
    </citation>
    <scope>NUCLEOTIDE SEQUENCE [LARGE SCALE GENOMIC DNA]</scope>
    <source>
        <strain evidence="10 11">CBA3108</strain>
    </source>
</reference>
<evidence type="ECO:0000256" key="8">
    <source>
        <dbReference type="HAMAP-Rule" id="MF_01937"/>
    </source>
</evidence>
<dbReference type="Gene3D" id="1.10.357.140">
    <property type="entry name" value="UbiA prenyltransferase"/>
    <property type="match status" value="1"/>
</dbReference>
<dbReference type="NCBIfam" id="TIGR00751">
    <property type="entry name" value="menA"/>
    <property type="match status" value="1"/>
</dbReference>
<sequence length="291" mass="29876">MATPAQWLEGARPRTLPTAIAPVLAGTAIAIATGGARWGLAALCLVVALGLVIGVNFANDYSDGIRGSDGEDRVGPLRLVGSGVAEPSHVKAAAFGCFGVSAVAGLVITIITGHWWFLILGLACILAAWFYTGGSHPYGYAGLGEVFVFVFFGLVAVGGTIYVQTDHVGAAGWVTASLIGFLACAVLVANNLRDIDGDRISGKRTLATKLGPQGTRVCYLALVFLACVGVVVVAALTTWWALLGLLMIALLVSPVKAMVTRTTGMALVPVLKNTGLAELVGSIGLFVAALI</sequence>
<keyword evidence="6 8" id="KW-1133">Transmembrane helix</keyword>
<name>A0ABY7QX27_9ACTN</name>
<feature type="transmembrane region" description="Helical" evidence="8">
    <location>
        <begin position="138"/>
        <end position="163"/>
    </location>
</feature>
<evidence type="ECO:0000256" key="1">
    <source>
        <dbReference type="ARBA" id="ARBA00004141"/>
    </source>
</evidence>
<dbReference type="Proteomes" id="UP001212097">
    <property type="component" value="Chromosome"/>
</dbReference>
<comment type="pathway">
    <text evidence="8">Quinol/quinone metabolism; menaquinone biosynthesis; menaquinol from 1,4-dihydroxy-2-naphthoate: step 1/2.</text>
</comment>
<dbReference type="PIRSF" id="PIRSF005355">
    <property type="entry name" value="UBIAD1"/>
    <property type="match status" value="1"/>
</dbReference>
<evidence type="ECO:0000256" key="4">
    <source>
        <dbReference type="ARBA" id="ARBA00022679"/>
    </source>
</evidence>
<dbReference type="EC" id="2.5.1.74" evidence="8 9"/>
<comment type="subcellular location">
    <subcellularLocation>
        <location evidence="8">Cell membrane</location>
        <topology evidence="8">Multi-pass membrane protein</topology>
    </subcellularLocation>
    <subcellularLocation>
        <location evidence="1">Membrane</location>
        <topology evidence="1">Multi-pass membrane protein</topology>
    </subcellularLocation>
</comment>
<keyword evidence="5 8" id="KW-0812">Transmembrane</keyword>
<feature type="transmembrane region" description="Helical" evidence="8">
    <location>
        <begin position="15"/>
        <end position="33"/>
    </location>
</feature>
<keyword evidence="7 8" id="KW-0472">Membrane</keyword>
<protein>
    <recommendedName>
        <fullName evidence="8 9">1,4-dihydroxy-2-naphthoate octaprenyltransferase</fullName>
        <shortName evidence="8">DHNA-octaprenyltransferase</shortName>
        <ecNumber evidence="8 9">2.5.1.74</ecNumber>
    </recommendedName>
</protein>
<dbReference type="NCBIfam" id="NF004751">
    <property type="entry name" value="PRK06080.1-3"/>
    <property type="match status" value="1"/>
</dbReference>
<feature type="transmembrane region" description="Helical" evidence="8">
    <location>
        <begin position="170"/>
        <end position="189"/>
    </location>
</feature>
<evidence type="ECO:0000256" key="2">
    <source>
        <dbReference type="ARBA" id="ARBA00022428"/>
    </source>
</evidence>
<comment type="function">
    <text evidence="8">Conversion of 1,4-dihydroxy-2-naphthoate (DHNA) to demethylmenaquinone (DMK).</text>
</comment>
<dbReference type="PANTHER" id="PTHR13929:SF0">
    <property type="entry name" value="UBIA PRENYLTRANSFERASE DOMAIN-CONTAINING PROTEIN 1"/>
    <property type="match status" value="1"/>
</dbReference>
<dbReference type="EMBL" id="CP115668">
    <property type="protein sequence ID" value="WCC79613.1"/>
    <property type="molecule type" value="Genomic_DNA"/>
</dbReference>
<accession>A0ABY7QX27</accession>
<keyword evidence="4 8" id="KW-0808">Transferase</keyword>
<evidence type="ECO:0000256" key="5">
    <source>
        <dbReference type="ARBA" id="ARBA00022692"/>
    </source>
</evidence>
<evidence type="ECO:0000313" key="10">
    <source>
        <dbReference type="EMBL" id="WCC79613.1"/>
    </source>
</evidence>
<organism evidence="10 11">
    <name type="scientific">Cutibacterium equinum</name>
    <dbReference type="NCBI Taxonomy" id="3016342"/>
    <lineage>
        <taxon>Bacteria</taxon>
        <taxon>Bacillati</taxon>
        <taxon>Actinomycetota</taxon>
        <taxon>Actinomycetes</taxon>
        <taxon>Propionibacteriales</taxon>
        <taxon>Propionibacteriaceae</taxon>
        <taxon>Cutibacterium</taxon>
    </lineage>
</organism>
<comment type="catalytic activity">
    <reaction evidence="8">
        <text>an all-trans-polyprenyl diphosphate + 1,4-dihydroxy-2-naphthoate + H(+) = a 2-demethylmenaquinol + CO2 + diphosphate</text>
        <dbReference type="Rhea" id="RHEA:26478"/>
        <dbReference type="Rhea" id="RHEA-COMP:9563"/>
        <dbReference type="Rhea" id="RHEA-COMP:9564"/>
        <dbReference type="ChEBI" id="CHEBI:11173"/>
        <dbReference type="ChEBI" id="CHEBI:15378"/>
        <dbReference type="ChEBI" id="CHEBI:16526"/>
        <dbReference type="ChEBI" id="CHEBI:33019"/>
        <dbReference type="ChEBI" id="CHEBI:55437"/>
        <dbReference type="ChEBI" id="CHEBI:58914"/>
        <dbReference type="EC" id="2.5.1.74"/>
    </reaction>
</comment>
<proteinExistence type="inferred from homology"/>
<feature type="transmembrane region" description="Helical" evidence="8">
    <location>
        <begin position="40"/>
        <end position="58"/>
    </location>
</feature>
<evidence type="ECO:0000256" key="6">
    <source>
        <dbReference type="ARBA" id="ARBA00022989"/>
    </source>
</evidence>
<dbReference type="HAMAP" id="MF_01937">
    <property type="entry name" value="MenA_1"/>
    <property type="match status" value="1"/>
</dbReference>
<keyword evidence="2 8" id="KW-0474">Menaquinone biosynthesis</keyword>
<dbReference type="RefSeq" id="WP_271417804.1">
    <property type="nucleotide sequence ID" value="NZ_CP115668.1"/>
</dbReference>
<keyword evidence="3 8" id="KW-1003">Cell membrane</keyword>
<evidence type="ECO:0000313" key="11">
    <source>
        <dbReference type="Proteomes" id="UP001212097"/>
    </source>
</evidence>
<evidence type="ECO:0000256" key="9">
    <source>
        <dbReference type="NCBIfam" id="TIGR00751"/>
    </source>
</evidence>
<gene>
    <name evidence="8" type="primary">menA</name>
    <name evidence="10" type="ORF">O6R08_08910</name>
</gene>
<dbReference type="Pfam" id="PF01040">
    <property type="entry name" value="UbiA"/>
    <property type="match status" value="1"/>
</dbReference>
<dbReference type="CDD" id="cd13962">
    <property type="entry name" value="PT_UbiA_UBIAD1"/>
    <property type="match status" value="1"/>
</dbReference>
<evidence type="ECO:0000256" key="7">
    <source>
        <dbReference type="ARBA" id="ARBA00023136"/>
    </source>
</evidence>
<dbReference type="InterPro" id="IPR026046">
    <property type="entry name" value="UBIAD1"/>
</dbReference>
<feature type="transmembrane region" description="Helical" evidence="8">
    <location>
        <begin position="115"/>
        <end position="132"/>
    </location>
</feature>
<dbReference type="PANTHER" id="PTHR13929">
    <property type="entry name" value="1,4-DIHYDROXY-2-NAPHTHOATE OCTAPRENYLTRANSFERASE"/>
    <property type="match status" value="1"/>
</dbReference>
<dbReference type="InterPro" id="IPR044878">
    <property type="entry name" value="UbiA_sf"/>
</dbReference>
<keyword evidence="11" id="KW-1185">Reference proteome</keyword>
<comment type="similarity">
    <text evidence="8">Belongs to the MenA family. Type 1 subfamily.</text>
</comment>
<dbReference type="InterPro" id="IPR000537">
    <property type="entry name" value="UbiA_prenyltransferase"/>
</dbReference>
<dbReference type="GO" id="GO:0046428">
    <property type="term" value="F:1,4-dihydroxy-2-naphthoate polyprenyltransferase activity"/>
    <property type="evidence" value="ECO:0007669"/>
    <property type="project" value="UniProtKB-EC"/>
</dbReference>
<dbReference type="InterPro" id="IPR004657">
    <property type="entry name" value="MenA"/>
</dbReference>
<feature type="transmembrane region" description="Helical" evidence="8">
    <location>
        <begin position="89"/>
        <end position="108"/>
    </location>
</feature>
<evidence type="ECO:0000256" key="3">
    <source>
        <dbReference type="ARBA" id="ARBA00022475"/>
    </source>
</evidence>
<feature type="transmembrane region" description="Helical" evidence="8">
    <location>
        <begin position="219"/>
        <end position="252"/>
    </location>
</feature>